<organism evidence="1 2">
    <name type="scientific">Methylocapsa palsarum</name>
    <dbReference type="NCBI Taxonomy" id="1612308"/>
    <lineage>
        <taxon>Bacteria</taxon>
        <taxon>Pseudomonadati</taxon>
        <taxon>Pseudomonadota</taxon>
        <taxon>Alphaproteobacteria</taxon>
        <taxon>Hyphomicrobiales</taxon>
        <taxon>Beijerinckiaceae</taxon>
        <taxon>Methylocapsa</taxon>
    </lineage>
</organism>
<proteinExistence type="predicted"/>
<gene>
    <name evidence="1" type="ORF">SAMN05444581_12114</name>
</gene>
<keyword evidence="2" id="KW-1185">Reference proteome</keyword>
<dbReference type="AlphaFoldDB" id="A0A1I4CD19"/>
<name>A0A1I4CD19_9HYPH</name>
<evidence type="ECO:0008006" key="3">
    <source>
        <dbReference type="Google" id="ProtNLM"/>
    </source>
</evidence>
<reference evidence="1 2" key="1">
    <citation type="submission" date="2016-10" db="EMBL/GenBank/DDBJ databases">
        <authorList>
            <person name="de Groot N.N."/>
        </authorList>
    </citation>
    <scope>NUCLEOTIDE SEQUENCE [LARGE SCALE GENOMIC DNA]</scope>
    <source>
        <strain evidence="1 2">NE2</strain>
    </source>
</reference>
<dbReference type="STRING" id="1612308.SAMN05444581_12114"/>
<dbReference type="Proteomes" id="UP000198755">
    <property type="component" value="Unassembled WGS sequence"/>
</dbReference>
<evidence type="ECO:0000313" key="1">
    <source>
        <dbReference type="EMBL" id="SFK79072.1"/>
    </source>
</evidence>
<evidence type="ECO:0000313" key="2">
    <source>
        <dbReference type="Proteomes" id="UP000198755"/>
    </source>
</evidence>
<sequence>MHADVELHNRRAKFPDVLRVSAPRGLRAKIKRIAEDRGVSAAEFVRSAVFAKIDVMECSDVTPSALDCDLATERAAK</sequence>
<dbReference type="EMBL" id="FOSN01000021">
    <property type="protein sequence ID" value="SFK79072.1"/>
    <property type="molecule type" value="Genomic_DNA"/>
</dbReference>
<accession>A0A1I4CD19</accession>
<protein>
    <recommendedName>
        <fullName evidence="3">Ribbon-helix-helix protein, copG family</fullName>
    </recommendedName>
</protein>